<reference evidence="11 12" key="1">
    <citation type="journal article" date="2021" name="Commun. Biol.">
        <title>The genome of Shorea leprosula (Dipterocarpaceae) highlights the ecological relevance of drought in aseasonal tropical rainforests.</title>
        <authorList>
            <person name="Ng K.K.S."/>
            <person name="Kobayashi M.J."/>
            <person name="Fawcett J.A."/>
            <person name="Hatakeyama M."/>
            <person name="Paape T."/>
            <person name="Ng C.H."/>
            <person name="Ang C.C."/>
            <person name="Tnah L.H."/>
            <person name="Lee C.T."/>
            <person name="Nishiyama T."/>
            <person name="Sese J."/>
            <person name="O'Brien M.J."/>
            <person name="Copetti D."/>
            <person name="Mohd Noor M.I."/>
            <person name="Ong R.C."/>
            <person name="Putra M."/>
            <person name="Sireger I.Z."/>
            <person name="Indrioko S."/>
            <person name="Kosugi Y."/>
            <person name="Izuno A."/>
            <person name="Isagi Y."/>
            <person name="Lee S.L."/>
            <person name="Shimizu K.K."/>
        </authorList>
    </citation>
    <scope>NUCLEOTIDE SEQUENCE [LARGE SCALE GENOMIC DNA]</scope>
    <source>
        <strain evidence="11">214</strain>
    </source>
</reference>
<proteinExistence type="inferred from homology"/>
<dbReference type="GO" id="GO:0005664">
    <property type="term" value="C:nuclear origin of replication recognition complex"/>
    <property type="evidence" value="ECO:0007669"/>
    <property type="project" value="TreeGrafter"/>
</dbReference>
<dbReference type="Proteomes" id="UP001054252">
    <property type="component" value="Unassembled WGS sequence"/>
</dbReference>
<gene>
    <name evidence="11" type="ORF">SLEP1_g9953</name>
</gene>
<protein>
    <recommendedName>
        <fullName evidence="13">Orc1-like AAA ATPase domain-containing protein</fullName>
    </recommendedName>
</protein>
<dbReference type="Gene3D" id="3.40.50.300">
    <property type="entry name" value="P-loop containing nucleotide triphosphate hydrolases"/>
    <property type="match status" value="1"/>
</dbReference>
<accession>A0AAV5ICG7</accession>
<dbReference type="FunFam" id="3.40.50.300:FF:002310">
    <property type="entry name" value="Origin of replication complex subunit 5"/>
    <property type="match status" value="1"/>
</dbReference>
<evidence type="ECO:0008006" key="13">
    <source>
        <dbReference type="Google" id="ProtNLM"/>
    </source>
</evidence>
<evidence type="ECO:0000259" key="8">
    <source>
        <dbReference type="Pfam" id="PF13191"/>
    </source>
</evidence>
<dbReference type="PANTHER" id="PTHR12705:SF0">
    <property type="entry name" value="ORIGIN RECOGNITION COMPLEX SUBUNIT 5"/>
    <property type="match status" value="1"/>
</dbReference>
<comment type="subcellular location">
    <subcellularLocation>
        <location evidence="1">Nucleus</location>
    </subcellularLocation>
</comment>
<dbReference type="AlphaFoldDB" id="A0AAV5ICG7"/>
<evidence type="ECO:0000256" key="6">
    <source>
        <dbReference type="ARBA" id="ARBA00023242"/>
    </source>
</evidence>
<evidence type="ECO:0000256" key="4">
    <source>
        <dbReference type="ARBA" id="ARBA00022741"/>
    </source>
</evidence>
<evidence type="ECO:0000313" key="11">
    <source>
        <dbReference type="EMBL" id="GKU96755.1"/>
    </source>
</evidence>
<dbReference type="GO" id="GO:0006270">
    <property type="term" value="P:DNA replication initiation"/>
    <property type="evidence" value="ECO:0007669"/>
    <property type="project" value="TreeGrafter"/>
</dbReference>
<evidence type="ECO:0000256" key="1">
    <source>
        <dbReference type="ARBA" id="ARBA00004123"/>
    </source>
</evidence>
<dbReference type="GO" id="GO:0003688">
    <property type="term" value="F:DNA replication origin binding"/>
    <property type="evidence" value="ECO:0007669"/>
    <property type="project" value="TreeGrafter"/>
</dbReference>
<dbReference type="SUPFAM" id="SSF52540">
    <property type="entry name" value="P-loop containing nucleoside triphosphate hydrolases"/>
    <property type="match status" value="1"/>
</dbReference>
<feature type="domain" description="Origin recognition complex subunit 5 C-terminal" evidence="9">
    <location>
        <begin position="379"/>
        <end position="533"/>
    </location>
</feature>
<comment type="caution">
    <text evidence="11">The sequence shown here is derived from an EMBL/GenBank/DDBJ whole genome shotgun (WGS) entry which is preliminary data.</text>
</comment>
<keyword evidence="6" id="KW-0539">Nucleus</keyword>
<evidence type="ECO:0000256" key="7">
    <source>
        <dbReference type="SAM" id="MobiDB-lite"/>
    </source>
</evidence>
<dbReference type="PANTHER" id="PTHR12705">
    <property type="entry name" value="ORIGIN RECOGNITION COMPLEX SUBUNIT 5"/>
    <property type="match status" value="1"/>
</dbReference>
<dbReference type="InterPro" id="IPR027417">
    <property type="entry name" value="P-loop_NTPase"/>
</dbReference>
<dbReference type="InterPro" id="IPR020796">
    <property type="entry name" value="ORC5"/>
</dbReference>
<evidence type="ECO:0000256" key="3">
    <source>
        <dbReference type="ARBA" id="ARBA00022705"/>
    </source>
</evidence>
<keyword evidence="4" id="KW-0547">Nucleotide-binding</keyword>
<sequence>MAKEESSQVPKRTTRSSSSAAVSNIVDESEKASKPHKPTVSEHGFGEEAGLSLDDLLSNFPGRRNQMIEILRLLGPLNSPNFPVFIYGGVSTGKTSVILQVFRHLNRPFVYSSCITCYNSRILFESVLNQLLLHRKSSGNGYSSAKRCEKPSDFVNFLREALVNVIDNLKRNSGKLNSNKCHGRPNGNVIYLVFDNLELARGWDKSSTILPFLFNLQDILKMPEVGLIFVSNSSPDTYYSNMGYIDPIPVYFPDYTEDDLRQIFLTNQADHKLYSSFLDIVLRPFCRVTRRVDELSTAFSSLFNKYCEPLSDLRGVPKEEMNRRLFKHIQPHIVPSLNDTFRVRSQPSFKDEANQQTRRKSSIKASGSREDFDKSDFHMSTSAKYLLISAFLASRNPATLDSLFDSTGGSNRKRKRKASVKSMEQEEITEQELLMKGPGTFPLERLLAIFQCITSFVEDSLGEEGTSELRIEGGGSGLMSDVLLQLSSLCNANFIIKGGSCPIEGSTRYRSTVSEDLALKVARSVEFPLSNYLYRR</sequence>
<evidence type="ECO:0000313" key="12">
    <source>
        <dbReference type="Proteomes" id="UP001054252"/>
    </source>
</evidence>
<keyword evidence="12" id="KW-1185">Reference proteome</keyword>
<keyword evidence="3" id="KW-0235">DNA replication</keyword>
<evidence type="ECO:0000259" key="10">
    <source>
        <dbReference type="Pfam" id="PF21639"/>
    </source>
</evidence>
<dbReference type="EMBL" id="BPVZ01000010">
    <property type="protein sequence ID" value="GKU96755.1"/>
    <property type="molecule type" value="Genomic_DNA"/>
</dbReference>
<name>A0AAV5ICG7_9ROSI</name>
<keyword evidence="5" id="KW-0067">ATP-binding</keyword>
<dbReference type="Pfam" id="PF13191">
    <property type="entry name" value="AAA_16"/>
    <property type="match status" value="1"/>
</dbReference>
<feature type="region of interest" description="Disordered" evidence="7">
    <location>
        <begin position="347"/>
        <end position="371"/>
    </location>
</feature>
<dbReference type="InterPro" id="IPR048866">
    <property type="entry name" value="ORC5_lid"/>
</dbReference>
<feature type="region of interest" description="Disordered" evidence="7">
    <location>
        <begin position="1"/>
        <end position="45"/>
    </location>
</feature>
<dbReference type="InterPro" id="IPR047088">
    <property type="entry name" value="ORC5_C"/>
</dbReference>
<dbReference type="Pfam" id="PF14630">
    <property type="entry name" value="ORC5_C"/>
    <property type="match status" value="1"/>
</dbReference>
<feature type="domain" description="ORC5 lid" evidence="10">
    <location>
        <begin position="274"/>
        <end position="326"/>
    </location>
</feature>
<comment type="similarity">
    <text evidence="2">Belongs to the ORC5 family.</text>
</comment>
<evidence type="ECO:0000256" key="5">
    <source>
        <dbReference type="ARBA" id="ARBA00022840"/>
    </source>
</evidence>
<evidence type="ECO:0000256" key="2">
    <source>
        <dbReference type="ARBA" id="ARBA00006269"/>
    </source>
</evidence>
<feature type="region of interest" description="Disordered" evidence="7">
    <location>
        <begin position="403"/>
        <end position="424"/>
    </location>
</feature>
<evidence type="ECO:0000259" key="9">
    <source>
        <dbReference type="Pfam" id="PF14630"/>
    </source>
</evidence>
<dbReference type="InterPro" id="IPR041664">
    <property type="entry name" value="AAA_16"/>
</dbReference>
<feature type="domain" description="Orc1-like AAA ATPase" evidence="8">
    <location>
        <begin position="59"/>
        <end position="217"/>
    </location>
</feature>
<organism evidence="11 12">
    <name type="scientific">Rubroshorea leprosula</name>
    <dbReference type="NCBI Taxonomy" id="152421"/>
    <lineage>
        <taxon>Eukaryota</taxon>
        <taxon>Viridiplantae</taxon>
        <taxon>Streptophyta</taxon>
        <taxon>Embryophyta</taxon>
        <taxon>Tracheophyta</taxon>
        <taxon>Spermatophyta</taxon>
        <taxon>Magnoliopsida</taxon>
        <taxon>eudicotyledons</taxon>
        <taxon>Gunneridae</taxon>
        <taxon>Pentapetalae</taxon>
        <taxon>rosids</taxon>
        <taxon>malvids</taxon>
        <taxon>Malvales</taxon>
        <taxon>Dipterocarpaceae</taxon>
        <taxon>Rubroshorea</taxon>
    </lineage>
</organism>
<dbReference type="Pfam" id="PF21639">
    <property type="entry name" value="ORC5_lid"/>
    <property type="match status" value="1"/>
</dbReference>